<protein>
    <recommendedName>
        <fullName evidence="3">CCHC-type domain-containing protein</fullName>
    </recommendedName>
</protein>
<proteinExistence type="predicted"/>
<evidence type="ECO:0000313" key="1">
    <source>
        <dbReference type="EMBL" id="KAF3505331.1"/>
    </source>
</evidence>
<sequence length="108" mass="12090">MFEYIRTTVMGWLALHRAKANREQGTLTPNVRKLVEENYEFSTVGGVEIGVGTPNDLLPPAVRRPPGRPRKVRILSHGEYKKGGNSSSRKCKRCCRSGHNKASCRNPI</sequence>
<evidence type="ECO:0008006" key="3">
    <source>
        <dbReference type="Google" id="ProtNLM"/>
    </source>
</evidence>
<comment type="caution">
    <text evidence="1">The sequence shown here is derived from an EMBL/GenBank/DDBJ whole genome shotgun (WGS) entry which is preliminary data.</text>
</comment>
<dbReference type="Proteomes" id="UP000712600">
    <property type="component" value="Unassembled WGS sequence"/>
</dbReference>
<reference evidence="1" key="1">
    <citation type="submission" date="2019-12" db="EMBL/GenBank/DDBJ databases">
        <title>Genome sequencing and annotation of Brassica cretica.</title>
        <authorList>
            <person name="Studholme D.J."/>
            <person name="Sarris P."/>
        </authorList>
    </citation>
    <scope>NUCLEOTIDE SEQUENCE</scope>
    <source>
        <strain evidence="1">PFS-109/04</strain>
        <tissue evidence="1">Leaf</tissue>
    </source>
</reference>
<organism evidence="1 2">
    <name type="scientific">Brassica cretica</name>
    <name type="common">Mustard</name>
    <dbReference type="NCBI Taxonomy" id="69181"/>
    <lineage>
        <taxon>Eukaryota</taxon>
        <taxon>Viridiplantae</taxon>
        <taxon>Streptophyta</taxon>
        <taxon>Embryophyta</taxon>
        <taxon>Tracheophyta</taxon>
        <taxon>Spermatophyta</taxon>
        <taxon>Magnoliopsida</taxon>
        <taxon>eudicotyledons</taxon>
        <taxon>Gunneridae</taxon>
        <taxon>Pentapetalae</taxon>
        <taxon>rosids</taxon>
        <taxon>malvids</taxon>
        <taxon>Brassicales</taxon>
        <taxon>Brassicaceae</taxon>
        <taxon>Brassiceae</taxon>
        <taxon>Brassica</taxon>
    </lineage>
</organism>
<evidence type="ECO:0000313" key="2">
    <source>
        <dbReference type="Proteomes" id="UP000712600"/>
    </source>
</evidence>
<accession>A0A8S9NT27</accession>
<dbReference type="AlphaFoldDB" id="A0A8S9NT27"/>
<dbReference type="EMBL" id="QGKX02001621">
    <property type="protein sequence ID" value="KAF3505331.1"/>
    <property type="molecule type" value="Genomic_DNA"/>
</dbReference>
<name>A0A8S9NT27_BRACR</name>
<gene>
    <name evidence="1" type="ORF">F2Q69_00042408</name>
</gene>